<accession>A0A246G750</accession>
<gene>
    <name evidence="1" type="ORF">BWK62_15000</name>
</gene>
<dbReference type="EMBL" id="MTCY01000096">
    <property type="protein sequence ID" value="OWP74123.1"/>
    <property type="molecule type" value="Genomic_DNA"/>
</dbReference>
<dbReference type="AlphaFoldDB" id="A0A246G750"/>
<reference evidence="1 2" key="1">
    <citation type="journal article" date="2017" name="Infect. Genet. Evol.">
        <title>Comparative genome analysis of fish pathogen Flavobacterium columnare reveals extensive sequence diversity within the species.</title>
        <authorList>
            <person name="Kayansamruaj P."/>
            <person name="Dong H.T."/>
            <person name="Hirono I."/>
            <person name="Kondo H."/>
            <person name="Senapin S."/>
            <person name="Rodkhum C."/>
        </authorList>
    </citation>
    <scope>NUCLEOTIDE SEQUENCE [LARGE SCALE GENOMIC DNA]</scope>
    <source>
        <strain evidence="1 2">1214</strain>
    </source>
</reference>
<name>A0A246G750_9FLAO</name>
<evidence type="ECO:0000313" key="2">
    <source>
        <dbReference type="Proteomes" id="UP000198034"/>
    </source>
</evidence>
<dbReference type="SUPFAM" id="SSF101908">
    <property type="entry name" value="Putative isomerase YbhE"/>
    <property type="match status" value="1"/>
</dbReference>
<proteinExistence type="predicted"/>
<dbReference type="Proteomes" id="UP000198034">
    <property type="component" value="Unassembled WGS sequence"/>
</dbReference>
<evidence type="ECO:0000313" key="1">
    <source>
        <dbReference type="EMBL" id="OWP74123.1"/>
    </source>
</evidence>
<protein>
    <submittedName>
        <fullName evidence="1">Uncharacterized protein</fullName>
    </submittedName>
</protein>
<comment type="caution">
    <text evidence="1">The sequence shown here is derived from an EMBL/GenBank/DDBJ whole genome shotgun (WGS) entry which is preliminary data.</text>
</comment>
<organism evidence="1 2">
    <name type="scientific">Flavobacterium columnare</name>
    <dbReference type="NCBI Taxonomy" id="996"/>
    <lineage>
        <taxon>Bacteria</taxon>
        <taxon>Pseudomonadati</taxon>
        <taxon>Bacteroidota</taxon>
        <taxon>Flavobacteriia</taxon>
        <taxon>Flavobacteriales</taxon>
        <taxon>Flavobacteriaceae</taxon>
        <taxon>Flavobacterium</taxon>
    </lineage>
</organism>
<sequence length="346" mass="40996">MYYLLEKKIENVLSFESLYGNFIQNNKLNNLYDSEISLNNFHYINLYNFNRYIIATDDLNKGVIIEGKNIIFDFNEKFRLSSFNYPYLNYYKKTNPRVYGIFDFEKSKQLIEIEQFLGRDIFNKFIISNSTVNNMIFQNREITNKKILWNLDSSILGNYFKLGDGEVPVEIFKFLGILENHLIAVCTDSSLLKIDIETGKIIKRFHIELFKNSSNEHVAQYNYIKLINNKLIYFKNGCFVEYDLIEEKIIIEFDISENLKNENLIDNAPDFVLENNLLYYFISGFGSFSRPSLVILDINLQKITWSFIYENDNVTFREFKKNDRNLFALDSENVLHIFEKTSEEST</sequence>